<evidence type="ECO:0000259" key="1">
    <source>
        <dbReference type="Pfam" id="PF12728"/>
    </source>
</evidence>
<keyword evidence="3" id="KW-1185">Reference proteome</keyword>
<sequence length="54" mass="6452">MLLTPKDVKEYLDISHDQVYRLFRSKKFPAERSGKGKYIIPKPRFLKWLGVENN</sequence>
<dbReference type="InterPro" id="IPR041657">
    <property type="entry name" value="HTH_17"/>
</dbReference>
<reference evidence="2 3" key="1">
    <citation type="submission" date="2020-09" db="EMBL/GenBank/DDBJ databases">
        <title>Characterization and genome sequencing of Ruminiclostridium sp. nov. MA18.</title>
        <authorList>
            <person name="Rettenmaier R."/>
            <person name="Kowollik M.-L."/>
            <person name="Liebl W."/>
            <person name="Zverlov V."/>
        </authorList>
    </citation>
    <scope>NUCLEOTIDE SEQUENCE [LARGE SCALE GENOMIC DNA]</scope>
    <source>
        <strain evidence="2 3">MA18</strain>
    </source>
</reference>
<proteinExistence type="predicted"/>
<evidence type="ECO:0000313" key="3">
    <source>
        <dbReference type="Proteomes" id="UP000306409"/>
    </source>
</evidence>
<gene>
    <name evidence="2" type="ORF">EHE19_001435</name>
</gene>
<protein>
    <submittedName>
        <fullName evidence="2">Helix-turn-helix domain-containing protein</fullName>
    </submittedName>
</protein>
<accession>A0A4U7JJ54</accession>
<dbReference type="Proteomes" id="UP000306409">
    <property type="component" value="Chromosome"/>
</dbReference>
<dbReference type="AlphaFoldDB" id="A0A4U7JJ54"/>
<dbReference type="Pfam" id="PF12728">
    <property type="entry name" value="HTH_17"/>
    <property type="match status" value="1"/>
</dbReference>
<feature type="domain" description="Helix-turn-helix" evidence="1">
    <location>
        <begin position="2"/>
        <end position="49"/>
    </location>
</feature>
<organism evidence="2 3">
    <name type="scientific">Ruminiclostridium herbifermentans</name>
    <dbReference type="NCBI Taxonomy" id="2488810"/>
    <lineage>
        <taxon>Bacteria</taxon>
        <taxon>Bacillati</taxon>
        <taxon>Bacillota</taxon>
        <taxon>Clostridia</taxon>
        <taxon>Eubacteriales</taxon>
        <taxon>Oscillospiraceae</taxon>
        <taxon>Ruminiclostridium</taxon>
    </lineage>
</organism>
<dbReference type="KEGG" id="rher:EHE19_001435"/>
<evidence type="ECO:0000313" key="2">
    <source>
        <dbReference type="EMBL" id="QNU68697.1"/>
    </source>
</evidence>
<name>A0A4U7JJ54_9FIRM</name>
<dbReference type="EMBL" id="CP061336">
    <property type="protein sequence ID" value="QNU68697.1"/>
    <property type="molecule type" value="Genomic_DNA"/>
</dbReference>
<dbReference type="OrthoDB" id="1684751at2"/>